<organism evidence="1">
    <name type="scientific">uncultured Caudovirales phage</name>
    <dbReference type="NCBI Taxonomy" id="2100421"/>
    <lineage>
        <taxon>Viruses</taxon>
        <taxon>Duplodnaviria</taxon>
        <taxon>Heunggongvirae</taxon>
        <taxon>Uroviricota</taxon>
        <taxon>Caudoviricetes</taxon>
        <taxon>Peduoviridae</taxon>
        <taxon>Maltschvirus</taxon>
        <taxon>Maltschvirus maltsch</taxon>
    </lineage>
</organism>
<proteinExistence type="predicted"/>
<protein>
    <submittedName>
        <fullName evidence="1">Uncharacterized protein</fullName>
    </submittedName>
</protein>
<gene>
    <name evidence="1" type="ORF">UFOVP424_7</name>
</gene>
<name>A0A6J5M4R1_9CAUD</name>
<dbReference type="EMBL" id="LR796395">
    <property type="protein sequence ID" value="CAB4141678.1"/>
    <property type="molecule type" value="Genomic_DNA"/>
</dbReference>
<reference evidence="1" key="1">
    <citation type="submission" date="2020-04" db="EMBL/GenBank/DDBJ databases">
        <authorList>
            <person name="Chiriac C."/>
            <person name="Salcher M."/>
            <person name="Ghai R."/>
            <person name="Kavagutti S V."/>
        </authorList>
    </citation>
    <scope>NUCLEOTIDE SEQUENCE</scope>
</reference>
<evidence type="ECO:0000313" key="1">
    <source>
        <dbReference type="EMBL" id="CAB4141678.1"/>
    </source>
</evidence>
<accession>A0A6J5M4R1</accession>
<sequence length="120" mass="13884">MFSKGISWIDDCRIPFVEDINFDYRTTRIKEQTIYGGGKGIPKLNGNPEYNNQGRFPANILVSDDMLNDGSTSKTNNGKRHNKTTQMFYGKGEHYYTGDAGTNSRYYDIDKWFDKIINYE</sequence>